<evidence type="ECO:0000256" key="5">
    <source>
        <dbReference type="ARBA" id="ARBA00047317"/>
    </source>
</evidence>
<evidence type="ECO:0000256" key="6">
    <source>
        <dbReference type="RuleBase" id="RU365090"/>
    </source>
</evidence>
<proteinExistence type="inferred from homology"/>
<dbReference type="GO" id="GO:0005829">
    <property type="term" value="C:cytosol"/>
    <property type="evidence" value="ECO:0007669"/>
    <property type="project" value="TreeGrafter"/>
</dbReference>
<keyword evidence="6" id="KW-0460">Magnesium</keyword>
<organism evidence="8 9">
    <name type="scientific">Gemmatimonas groenlandica</name>
    <dbReference type="NCBI Taxonomy" id="2732249"/>
    <lineage>
        <taxon>Bacteria</taxon>
        <taxon>Pseudomonadati</taxon>
        <taxon>Gemmatimonadota</taxon>
        <taxon>Gemmatimonadia</taxon>
        <taxon>Gemmatimonadales</taxon>
        <taxon>Gemmatimonadaceae</taxon>
        <taxon>Gemmatimonas</taxon>
    </lineage>
</organism>
<feature type="domain" description="MoaB/Mog" evidence="7">
    <location>
        <begin position="196"/>
        <end position="338"/>
    </location>
</feature>
<evidence type="ECO:0000259" key="7">
    <source>
        <dbReference type="SMART" id="SM00852"/>
    </source>
</evidence>
<reference evidence="8 9" key="1">
    <citation type="submission" date="2020-05" db="EMBL/GenBank/DDBJ databases">
        <title>Complete genome sequence of Gemmatimonas greenlandica TET16.</title>
        <authorList>
            <person name="Zeng Y."/>
        </authorList>
    </citation>
    <scope>NUCLEOTIDE SEQUENCE [LARGE SCALE GENOMIC DNA]</scope>
    <source>
        <strain evidence="8 9">TET16</strain>
    </source>
</reference>
<dbReference type="AlphaFoldDB" id="A0A6M4IKL5"/>
<dbReference type="SUPFAM" id="SSF63867">
    <property type="entry name" value="MoeA C-terminal domain-like"/>
    <property type="match status" value="1"/>
</dbReference>
<evidence type="ECO:0000256" key="2">
    <source>
        <dbReference type="ARBA" id="ARBA00005046"/>
    </source>
</evidence>
<evidence type="ECO:0000313" key="8">
    <source>
        <dbReference type="EMBL" id="QJR34408.1"/>
    </source>
</evidence>
<dbReference type="CDD" id="cd00887">
    <property type="entry name" value="MoeA"/>
    <property type="match status" value="1"/>
</dbReference>
<dbReference type="Pfam" id="PF00994">
    <property type="entry name" value="MoCF_biosynth"/>
    <property type="match status" value="1"/>
</dbReference>
<gene>
    <name evidence="8" type="ORF">HKW67_02160</name>
</gene>
<dbReference type="RefSeq" id="WP_171223834.1">
    <property type="nucleotide sequence ID" value="NZ_CP053085.1"/>
</dbReference>
<dbReference type="EMBL" id="CP053085">
    <property type="protein sequence ID" value="QJR34408.1"/>
    <property type="molecule type" value="Genomic_DNA"/>
</dbReference>
<keyword evidence="6 8" id="KW-0808">Transferase</keyword>
<evidence type="ECO:0000256" key="1">
    <source>
        <dbReference type="ARBA" id="ARBA00002901"/>
    </source>
</evidence>
<dbReference type="GO" id="GO:0046872">
    <property type="term" value="F:metal ion binding"/>
    <property type="evidence" value="ECO:0007669"/>
    <property type="project" value="UniProtKB-UniRule"/>
</dbReference>
<dbReference type="Gene3D" id="3.40.980.10">
    <property type="entry name" value="MoaB/Mog-like domain"/>
    <property type="match status" value="1"/>
</dbReference>
<comment type="catalytic activity">
    <reaction evidence="5">
        <text>adenylyl-molybdopterin + molybdate = Mo-molybdopterin + AMP + H(+)</text>
        <dbReference type="Rhea" id="RHEA:35047"/>
        <dbReference type="ChEBI" id="CHEBI:15378"/>
        <dbReference type="ChEBI" id="CHEBI:36264"/>
        <dbReference type="ChEBI" id="CHEBI:62727"/>
        <dbReference type="ChEBI" id="CHEBI:71302"/>
        <dbReference type="ChEBI" id="CHEBI:456215"/>
        <dbReference type="EC" id="2.10.1.1"/>
    </reaction>
</comment>
<dbReference type="NCBIfam" id="NF045515">
    <property type="entry name" value="Glp_gephyrin"/>
    <property type="match status" value="1"/>
</dbReference>
<evidence type="ECO:0000313" key="9">
    <source>
        <dbReference type="Proteomes" id="UP000500938"/>
    </source>
</evidence>
<name>A0A6M4IKL5_9BACT</name>
<dbReference type="Gene3D" id="2.40.340.10">
    <property type="entry name" value="MoeA, C-terminal, domain IV"/>
    <property type="match status" value="1"/>
</dbReference>
<dbReference type="InterPro" id="IPR036135">
    <property type="entry name" value="MoeA_linker/N_sf"/>
</dbReference>
<dbReference type="InterPro" id="IPR036688">
    <property type="entry name" value="MoeA_C_domain_IV_sf"/>
</dbReference>
<keyword evidence="6" id="KW-0500">Molybdenum</keyword>
<sequence length="431" mass="44899">MNDAPTPASTAPLPFDEALDAILRQADGHTTETEQLALVQSLGRALSASVRSRVALPPWDNAGMDGYAVQRADVMGATRAAPRVMPILGISAAGADATALPWVQQGTALRIMTGAPMPPGADAVIRIEDTDGGIERVSVFDDRDAQGRANVRPRGEDVAAGSELFARGTTIGASHLGVLASIGAHTVPVYRTPRVTIVSSGDELVLLDRFEEVEAGQRIVSSSSYALPALLRSAGADVRTVPLVPDTLHALTDALAGALDGGCDLLITTGGVSVGAHDYTREALAALGGRQTFWRARIRPGGPIGTGMVRNVPWLGLPGNPVSTMVTGALFAWPLIRLLGGHAGYRPLRIPVRFLDSAETPAPLTHFLRVVLTAGADGMPEARLAGPQGSNLLRTMALANALLMIPPDVSRADVGTTFTAILLPDVPLMTS</sequence>
<dbReference type="UniPathway" id="UPA00344"/>
<protein>
    <recommendedName>
        <fullName evidence="6">Molybdopterin molybdenumtransferase</fullName>
        <ecNumber evidence="6">2.10.1.1</ecNumber>
    </recommendedName>
</protein>
<dbReference type="PANTHER" id="PTHR10192">
    <property type="entry name" value="MOLYBDOPTERIN BIOSYNTHESIS PROTEIN"/>
    <property type="match status" value="1"/>
</dbReference>
<dbReference type="KEGG" id="ggr:HKW67_02160"/>
<dbReference type="InterPro" id="IPR005111">
    <property type="entry name" value="MoeA_C_domain_IV"/>
</dbReference>
<comment type="cofactor">
    <cofactor evidence="6">
        <name>Mg(2+)</name>
        <dbReference type="ChEBI" id="CHEBI:18420"/>
    </cofactor>
</comment>
<dbReference type="SMART" id="SM00852">
    <property type="entry name" value="MoCF_biosynth"/>
    <property type="match status" value="1"/>
</dbReference>
<dbReference type="EC" id="2.10.1.1" evidence="6"/>
<dbReference type="PANTHER" id="PTHR10192:SF5">
    <property type="entry name" value="GEPHYRIN"/>
    <property type="match status" value="1"/>
</dbReference>
<evidence type="ECO:0000256" key="4">
    <source>
        <dbReference type="ARBA" id="ARBA00023150"/>
    </source>
</evidence>
<dbReference type="Proteomes" id="UP000500938">
    <property type="component" value="Chromosome"/>
</dbReference>
<keyword evidence="4 6" id="KW-0501">Molybdenum cofactor biosynthesis</keyword>
<dbReference type="InterPro" id="IPR038987">
    <property type="entry name" value="MoeA-like"/>
</dbReference>
<dbReference type="InterPro" id="IPR001453">
    <property type="entry name" value="MoaB/Mog_dom"/>
</dbReference>
<comment type="similarity">
    <text evidence="3 6">Belongs to the MoeA family.</text>
</comment>
<dbReference type="InterPro" id="IPR005110">
    <property type="entry name" value="MoeA_linker/N"/>
</dbReference>
<keyword evidence="9" id="KW-1185">Reference proteome</keyword>
<dbReference type="Pfam" id="PF03454">
    <property type="entry name" value="MoeA_C"/>
    <property type="match status" value="1"/>
</dbReference>
<dbReference type="Pfam" id="PF03453">
    <property type="entry name" value="MoeA_N"/>
    <property type="match status" value="1"/>
</dbReference>
<dbReference type="Gene3D" id="2.170.190.11">
    <property type="entry name" value="Molybdopterin biosynthesis moea protein, domain 3"/>
    <property type="match status" value="1"/>
</dbReference>
<evidence type="ECO:0000256" key="3">
    <source>
        <dbReference type="ARBA" id="ARBA00010763"/>
    </source>
</evidence>
<comment type="pathway">
    <text evidence="2 6">Cofactor biosynthesis; molybdopterin biosynthesis.</text>
</comment>
<accession>A0A6M4IKL5</accession>
<comment type="function">
    <text evidence="1 6">Catalyzes the insertion of molybdate into adenylated molybdopterin with the concomitant release of AMP.</text>
</comment>
<dbReference type="GO" id="GO:0061599">
    <property type="term" value="F:molybdopterin molybdotransferase activity"/>
    <property type="evidence" value="ECO:0007669"/>
    <property type="project" value="UniProtKB-UniRule"/>
</dbReference>
<dbReference type="SUPFAM" id="SSF63882">
    <property type="entry name" value="MoeA N-terminal region -like"/>
    <property type="match status" value="1"/>
</dbReference>
<dbReference type="InterPro" id="IPR036425">
    <property type="entry name" value="MoaB/Mog-like_dom_sf"/>
</dbReference>
<dbReference type="Gene3D" id="3.90.105.10">
    <property type="entry name" value="Molybdopterin biosynthesis moea protein, domain 2"/>
    <property type="match status" value="1"/>
</dbReference>
<keyword evidence="6" id="KW-0479">Metal-binding</keyword>
<dbReference type="SUPFAM" id="SSF53218">
    <property type="entry name" value="Molybdenum cofactor biosynthesis proteins"/>
    <property type="match status" value="1"/>
</dbReference>
<dbReference type="GO" id="GO:0006777">
    <property type="term" value="P:Mo-molybdopterin cofactor biosynthetic process"/>
    <property type="evidence" value="ECO:0007669"/>
    <property type="project" value="UniProtKB-UniRule"/>
</dbReference>